<reference evidence="1 2" key="1">
    <citation type="journal article" date="2024" name="Plant Biotechnol. J.">
        <title>Dendrobium thyrsiflorum genome and its molecular insights into genes involved in important horticultural traits.</title>
        <authorList>
            <person name="Chen B."/>
            <person name="Wang J.Y."/>
            <person name="Zheng P.J."/>
            <person name="Li K.L."/>
            <person name="Liang Y.M."/>
            <person name="Chen X.F."/>
            <person name="Zhang C."/>
            <person name="Zhao X."/>
            <person name="He X."/>
            <person name="Zhang G.Q."/>
            <person name="Liu Z.J."/>
            <person name="Xu Q."/>
        </authorList>
    </citation>
    <scope>NUCLEOTIDE SEQUENCE [LARGE SCALE GENOMIC DNA]</scope>
    <source>
        <strain evidence="1">GZMU011</strain>
    </source>
</reference>
<accession>A0ABD0TYC5</accession>
<name>A0ABD0TYC5_DENTH</name>
<gene>
    <name evidence="1" type="ORF">M5K25_026798</name>
</gene>
<organism evidence="1 2">
    <name type="scientific">Dendrobium thyrsiflorum</name>
    <name type="common">Pinecone-like raceme dendrobium</name>
    <name type="synonym">Orchid</name>
    <dbReference type="NCBI Taxonomy" id="117978"/>
    <lineage>
        <taxon>Eukaryota</taxon>
        <taxon>Viridiplantae</taxon>
        <taxon>Streptophyta</taxon>
        <taxon>Embryophyta</taxon>
        <taxon>Tracheophyta</taxon>
        <taxon>Spermatophyta</taxon>
        <taxon>Magnoliopsida</taxon>
        <taxon>Liliopsida</taxon>
        <taxon>Asparagales</taxon>
        <taxon>Orchidaceae</taxon>
        <taxon>Epidendroideae</taxon>
        <taxon>Malaxideae</taxon>
        <taxon>Dendrobiinae</taxon>
        <taxon>Dendrobium</taxon>
    </lineage>
</organism>
<sequence>MGESTAGRRITAVVKAGNQVPKRLDRACLPPPGYLTISESSLRAGLRFPPPLELIDISARCGVSLAQFSHIAMSVTMGLIAFFRDRGAFLTPEYLLRMG</sequence>
<comment type="caution">
    <text evidence="1">The sequence shown here is derived from an EMBL/GenBank/DDBJ whole genome shotgun (WGS) entry which is preliminary data.</text>
</comment>
<evidence type="ECO:0000313" key="2">
    <source>
        <dbReference type="Proteomes" id="UP001552299"/>
    </source>
</evidence>
<evidence type="ECO:0000313" key="1">
    <source>
        <dbReference type="EMBL" id="KAL0904668.1"/>
    </source>
</evidence>
<keyword evidence="2" id="KW-1185">Reference proteome</keyword>
<dbReference type="AlphaFoldDB" id="A0ABD0TYC5"/>
<dbReference type="EMBL" id="JANQDX010000019">
    <property type="protein sequence ID" value="KAL0904668.1"/>
    <property type="molecule type" value="Genomic_DNA"/>
</dbReference>
<dbReference type="Proteomes" id="UP001552299">
    <property type="component" value="Unassembled WGS sequence"/>
</dbReference>
<protein>
    <submittedName>
        <fullName evidence="1">Uncharacterized protein</fullName>
    </submittedName>
</protein>
<proteinExistence type="predicted"/>